<accession>A0A1I7S6D3</accession>
<keyword evidence="2" id="KW-1133">Transmembrane helix</keyword>
<feature type="compositionally biased region" description="Basic and acidic residues" evidence="1">
    <location>
        <begin position="142"/>
        <end position="159"/>
    </location>
</feature>
<dbReference type="WBParaSite" id="BXY_0857000.1">
    <property type="protein sequence ID" value="BXY_0857000.1"/>
    <property type="gene ID" value="BXY_0857000"/>
</dbReference>
<reference evidence="4" key="1">
    <citation type="submission" date="2016-11" db="UniProtKB">
        <authorList>
            <consortium name="WormBaseParasite"/>
        </authorList>
    </citation>
    <scope>IDENTIFICATION</scope>
</reference>
<keyword evidence="2" id="KW-0472">Membrane</keyword>
<keyword evidence="2" id="KW-0812">Transmembrane</keyword>
<name>A0A1I7S6D3_BURXY</name>
<sequence>MKKNPIQNNFGTKTSRFSLRISAPALCVVPIVAVSISKAMSSATSRNIATVRAGFVAWNHTSAKWWVAVVLGVWAWRSAAIFIYIDIFLCGVQLRMVWIQGQGKANDQKKDEEDSHFQTPHDVINPKIVASTRLSIGKPRSGHHDIPKMDSSQLKKDLELSPSGPEISDSSKQDHIIAVDLLHARRLPKQIRSFTQSQDRIYPLRSHLRTIVQFIRSQPSFVAGFLQSALAAVPLGDLAS</sequence>
<feature type="transmembrane region" description="Helical" evidence="2">
    <location>
        <begin position="65"/>
        <end position="89"/>
    </location>
</feature>
<protein>
    <submittedName>
        <fullName evidence="4">Transmembrane protein</fullName>
    </submittedName>
</protein>
<evidence type="ECO:0000313" key="3">
    <source>
        <dbReference type="Proteomes" id="UP000095284"/>
    </source>
</evidence>
<proteinExistence type="predicted"/>
<dbReference type="Proteomes" id="UP000095284">
    <property type="component" value="Unplaced"/>
</dbReference>
<evidence type="ECO:0000256" key="2">
    <source>
        <dbReference type="SAM" id="Phobius"/>
    </source>
</evidence>
<organism evidence="3 4">
    <name type="scientific">Bursaphelenchus xylophilus</name>
    <name type="common">Pinewood nematode worm</name>
    <name type="synonym">Aphelenchoides xylophilus</name>
    <dbReference type="NCBI Taxonomy" id="6326"/>
    <lineage>
        <taxon>Eukaryota</taxon>
        <taxon>Metazoa</taxon>
        <taxon>Ecdysozoa</taxon>
        <taxon>Nematoda</taxon>
        <taxon>Chromadorea</taxon>
        <taxon>Rhabditida</taxon>
        <taxon>Tylenchina</taxon>
        <taxon>Tylenchomorpha</taxon>
        <taxon>Aphelenchoidea</taxon>
        <taxon>Aphelenchoididae</taxon>
        <taxon>Bursaphelenchus</taxon>
    </lineage>
</organism>
<evidence type="ECO:0000313" key="4">
    <source>
        <dbReference type="WBParaSite" id="BXY_0857000.1"/>
    </source>
</evidence>
<dbReference type="AlphaFoldDB" id="A0A1I7S6D3"/>
<feature type="region of interest" description="Disordered" evidence="1">
    <location>
        <begin position="137"/>
        <end position="171"/>
    </location>
</feature>
<evidence type="ECO:0000256" key="1">
    <source>
        <dbReference type="SAM" id="MobiDB-lite"/>
    </source>
</evidence>